<dbReference type="Pfam" id="PF21349">
    <property type="entry name" value="RUBY_RBDX"/>
    <property type="match status" value="1"/>
</dbReference>
<evidence type="ECO:0000256" key="5">
    <source>
        <dbReference type="ARBA" id="ARBA00023004"/>
    </source>
</evidence>
<dbReference type="SUPFAM" id="SSF57802">
    <property type="entry name" value="Rubredoxin-like"/>
    <property type="match status" value="1"/>
</dbReference>
<evidence type="ECO:0000256" key="3">
    <source>
        <dbReference type="ARBA" id="ARBA00022723"/>
    </source>
</evidence>
<keyword evidence="4" id="KW-0249">Electron transport</keyword>
<comment type="caution">
    <text evidence="8">The sequence shown here is derived from an EMBL/GenBank/DDBJ whole genome shotgun (WGS) entry which is preliminary data.</text>
</comment>
<comment type="cofactor">
    <cofactor evidence="1">
        <name>Fe(3+)</name>
        <dbReference type="ChEBI" id="CHEBI:29034"/>
    </cofactor>
</comment>
<reference evidence="8 9" key="1">
    <citation type="submission" date="2021-08" db="EMBL/GenBank/DDBJ databases">
        <title>Genome sequence analysis of Clostridium chauvoei strains of European origin and evaluation of typing options for outbreak investigations.</title>
        <authorList>
            <person name="Abdel-Glil M."/>
            <person name="Thomas P."/>
            <person name="Seyboldt C."/>
        </authorList>
    </citation>
    <scope>NUCLEOTIDE SEQUENCE [LARGE SCALE GENOMIC DNA]</scope>
    <source>
        <strain evidence="8 9">S0260-09</strain>
    </source>
</reference>
<organism evidence="8 9">
    <name type="scientific">Clostridium chauvoei</name>
    <dbReference type="NCBI Taxonomy" id="46867"/>
    <lineage>
        <taxon>Bacteria</taxon>
        <taxon>Bacillati</taxon>
        <taxon>Bacillota</taxon>
        <taxon>Clostridia</taxon>
        <taxon>Eubacteriales</taxon>
        <taxon>Clostridiaceae</taxon>
        <taxon>Clostridium</taxon>
    </lineage>
</organism>
<dbReference type="PANTHER" id="PTHR43865:SF1">
    <property type="entry name" value="RUBRERYTHRIN-RELATED"/>
    <property type="match status" value="1"/>
</dbReference>
<feature type="domain" description="Rubredoxin-like" evidence="6">
    <location>
        <begin position="156"/>
        <end position="190"/>
    </location>
</feature>
<protein>
    <submittedName>
        <fullName evidence="8">Rubrerythrin family protein</fullName>
    </submittedName>
</protein>
<name>A0ABD4RGH7_9CLOT</name>
<evidence type="ECO:0000256" key="4">
    <source>
        <dbReference type="ARBA" id="ARBA00022982"/>
    </source>
</evidence>
<dbReference type="InterPro" id="IPR003251">
    <property type="entry name" value="Rr_diiron-bd_dom"/>
</dbReference>
<dbReference type="PROSITE" id="PS50905">
    <property type="entry name" value="FERRITIN_LIKE"/>
    <property type="match status" value="1"/>
</dbReference>
<dbReference type="KEGG" id="cchv:BTM20_05225"/>
<accession>A0ABD4RGH7</accession>
<dbReference type="InterPro" id="IPR052364">
    <property type="entry name" value="Rubrerythrin"/>
</dbReference>
<dbReference type="CDD" id="cd01041">
    <property type="entry name" value="Rubrerythrin"/>
    <property type="match status" value="1"/>
</dbReference>
<dbReference type="EMBL" id="JAIFTX010000005">
    <property type="protein sequence ID" value="MBX7290054.1"/>
    <property type="molecule type" value="Genomic_DNA"/>
</dbReference>
<dbReference type="InterPro" id="IPR048574">
    <property type="entry name" value="RUBY_RBDX"/>
</dbReference>
<keyword evidence="2" id="KW-0813">Transport</keyword>
<dbReference type="AlphaFoldDB" id="A0ABD4RGH7"/>
<dbReference type="Proteomes" id="UP000775179">
    <property type="component" value="Unassembled WGS sequence"/>
</dbReference>
<dbReference type="InterPro" id="IPR012347">
    <property type="entry name" value="Ferritin-like"/>
</dbReference>
<dbReference type="RefSeq" id="WP_021875252.1">
    <property type="nucleotide sequence ID" value="NZ_CP018624.1"/>
</dbReference>
<evidence type="ECO:0000259" key="7">
    <source>
        <dbReference type="PROSITE" id="PS50905"/>
    </source>
</evidence>
<keyword evidence="3" id="KW-0479">Metal-binding</keyword>
<dbReference type="InterPro" id="IPR009040">
    <property type="entry name" value="Ferritin-like_diiron"/>
</dbReference>
<dbReference type="NCBIfam" id="NF045767">
    <property type="entry name" value="RuberyRbr"/>
    <property type="match status" value="1"/>
</dbReference>
<evidence type="ECO:0000313" key="8">
    <source>
        <dbReference type="EMBL" id="MBX7290054.1"/>
    </source>
</evidence>
<dbReference type="SUPFAM" id="SSF47240">
    <property type="entry name" value="Ferritin-like"/>
    <property type="match status" value="1"/>
</dbReference>
<dbReference type="Gene3D" id="1.20.1260.10">
    <property type="match status" value="1"/>
</dbReference>
<keyword evidence="5" id="KW-0408">Iron</keyword>
<dbReference type="InterPro" id="IPR024934">
    <property type="entry name" value="Rubredoxin-like_dom"/>
</dbReference>
<dbReference type="GeneID" id="66301259"/>
<evidence type="ECO:0000313" key="9">
    <source>
        <dbReference type="Proteomes" id="UP000775179"/>
    </source>
</evidence>
<sequence length="196" mass="22326">MELKDSRTKENLMRAFVGESQARNRYTIGGELAKKEGLYIVQQAFDYTADQERAHAKVYIDALKEFTGQNIGVGPAEYPIEVYDTTLEALKAAQHDEYQEWESVYKEFAEVAKEEGFPLIASHFTKISEVEKVHGDRFGRLATELANGALFKKETEVKWMCTNCGFIYEGKEAPKVCPVCSYPQGYYILFAQSLFE</sequence>
<dbReference type="GO" id="GO:0046872">
    <property type="term" value="F:metal ion binding"/>
    <property type="evidence" value="ECO:0007669"/>
    <property type="project" value="UniProtKB-KW"/>
</dbReference>
<dbReference type="Pfam" id="PF02915">
    <property type="entry name" value="Rubrerythrin"/>
    <property type="match status" value="1"/>
</dbReference>
<gene>
    <name evidence="8" type="ORF">K4H94_03185</name>
</gene>
<dbReference type="Gene3D" id="2.20.28.10">
    <property type="match status" value="1"/>
</dbReference>
<proteinExistence type="predicted"/>
<evidence type="ECO:0000256" key="2">
    <source>
        <dbReference type="ARBA" id="ARBA00022448"/>
    </source>
</evidence>
<dbReference type="InterPro" id="IPR009078">
    <property type="entry name" value="Ferritin-like_SF"/>
</dbReference>
<feature type="domain" description="Ferritin-like diiron" evidence="7">
    <location>
        <begin position="2"/>
        <end position="149"/>
    </location>
</feature>
<dbReference type="PROSITE" id="PS50903">
    <property type="entry name" value="RUBREDOXIN_LIKE"/>
    <property type="match status" value="1"/>
</dbReference>
<evidence type="ECO:0000259" key="6">
    <source>
        <dbReference type="PROSITE" id="PS50903"/>
    </source>
</evidence>
<dbReference type="CDD" id="cd00729">
    <property type="entry name" value="rubredoxin_SM"/>
    <property type="match status" value="1"/>
</dbReference>
<dbReference type="PANTHER" id="PTHR43865">
    <property type="entry name" value="RUBRERYTHRIN-RELATED"/>
    <property type="match status" value="1"/>
</dbReference>
<evidence type="ECO:0000256" key="1">
    <source>
        <dbReference type="ARBA" id="ARBA00001965"/>
    </source>
</evidence>